<organism evidence="2 3">
    <name type="scientific">Saliterribacillus persicus</name>
    <dbReference type="NCBI Taxonomy" id="930114"/>
    <lineage>
        <taxon>Bacteria</taxon>
        <taxon>Bacillati</taxon>
        <taxon>Bacillota</taxon>
        <taxon>Bacilli</taxon>
        <taxon>Bacillales</taxon>
        <taxon>Bacillaceae</taxon>
        <taxon>Saliterribacillus</taxon>
    </lineage>
</organism>
<evidence type="ECO:0000313" key="2">
    <source>
        <dbReference type="EMBL" id="RCW70610.1"/>
    </source>
</evidence>
<gene>
    <name evidence="2" type="ORF">DFR57_1067</name>
</gene>
<feature type="transmembrane region" description="Helical" evidence="1">
    <location>
        <begin position="35"/>
        <end position="51"/>
    </location>
</feature>
<evidence type="ECO:0000256" key="1">
    <source>
        <dbReference type="SAM" id="Phobius"/>
    </source>
</evidence>
<sequence length="153" mass="17414">MNWAIASSVGAVIMAVGMIFIRMRASKRPTNVKRIILPPVFMSTGAAMFIFEYFRVAWIQVIEAFFVGAVFSILLILTTKFEKRDGDIFLIPSKWFIVTLFGLLLIRIVLKAILGQHISLGETGGMFFILAFGMIITWRISMLFKYLRIVNKI</sequence>
<dbReference type="AlphaFoldDB" id="A0A368XRE2"/>
<evidence type="ECO:0000313" key="3">
    <source>
        <dbReference type="Proteomes" id="UP000252585"/>
    </source>
</evidence>
<keyword evidence="1" id="KW-0812">Transmembrane</keyword>
<dbReference type="Pfam" id="PF07301">
    <property type="entry name" value="DUF1453"/>
    <property type="match status" value="1"/>
</dbReference>
<proteinExistence type="predicted"/>
<feature type="transmembrane region" description="Helical" evidence="1">
    <location>
        <begin position="57"/>
        <end position="77"/>
    </location>
</feature>
<feature type="transmembrane region" description="Helical" evidence="1">
    <location>
        <begin position="89"/>
        <end position="114"/>
    </location>
</feature>
<keyword evidence="1" id="KW-1133">Transmembrane helix</keyword>
<dbReference type="PIRSF" id="PIRSF021441">
    <property type="entry name" value="DUF1453"/>
    <property type="match status" value="1"/>
</dbReference>
<feature type="transmembrane region" description="Helical" evidence="1">
    <location>
        <begin position="126"/>
        <end position="147"/>
    </location>
</feature>
<dbReference type="PANTHER" id="PTHR39164:SF1">
    <property type="entry name" value="PROTEIN CCDC"/>
    <property type="match status" value="1"/>
</dbReference>
<dbReference type="RefSeq" id="WP_114352611.1">
    <property type="nucleotide sequence ID" value="NZ_QPJJ01000006.1"/>
</dbReference>
<protein>
    <submittedName>
        <fullName evidence="2">Membrane protein CcdC involved in cytochrome C biogenesis</fullName>
    </submittedName>
</protein>
<dbReference type="InterPro" id="IPR031306">
    <property type="entry name" value="CcdC"/>
</dbReference>
<reference evidence="2 3" key="1">
    <citation type="submission" date="2018-07" db="EMBL/GenBank/DDBJ databases">
        <title>Genomic Encyclopedia of Type Strains, Phase IV (KMG-IV): sequencing the most valuable type-strain genomes for metagenomic binning, comparative biology and taxonomic classification.</title>
        <authorList>
            <person name="Goeker M."/>
        </authorList>
    </citation>
    <scope>NUCLEOTIDE SEQUENCE [LARGE SCALE GENOMIC DNA]</scope>
    <source>
        <strain evidence="2 3">DSM 27696</strain>
    </source>
</reference>
<dbReference type="Proteomes" id="UP000252585">
    <property type="component" value="Unassembled WGS sequence"/>
</dbReference>
<dbReference type="EMBL" id="QPJJ01000006">
    <property type="protein sequence ID" value="RCW70610.1"/>
    <property type="molecule type" value="Genomic_DNA"/>
</dbReference>
<dbReference type="OrthoDB" id="120091at2"/>
<feature type="transmembrane region" description="Helical" evidence="1">
    <location>
        <begin position="6"/>
        <end position="23"/>
    </location>
</feature>
<keyword evidence="1" id="KW-0472">Membrane</keyword>
<comment type="caution">
    <text evidence="2">The sequence shown here is derived from an EMBL/GenBank/DDBJ whole genome shotgun (WGS) entry which is preliminary data.</text>
</comment>
<dbReference type="PANTHER" id="PTHR39164">
    <property type="entry name" value="PROTEIN CCDC"/>
    <property type="match status" value="1"/>
</dbReference>
<dbReference type="InterPro" id="IPR058247">
    <property type="entry name" value="DUF1453"/>
</dbReference>
<keyword evidence="3" id="KW-1185">Reference proteome</keyword>
<name>A0A368XRE2_9BACI</name>
<accession>A0A368XRE2</accession>